<dbReference type="InterPro" id="IPR001338">
    <property type="entry name" value="Class_I_Hydrophobin"/>
</dbReference>
<accession>A0A9P5XGK7</accession>
<evidence type="ECO:0000313" key="8">
    <source>
        <dbReference type="EMBL" id="KAF9449847.1"/>
    </source>
</evidence>
<keyword evidence="6 7" id="KW-1015">Disulfide bond</keyword>
<dbReference type="GO" id="GO:0005199">
    <property type="term" value="F:structural constituent of cell wall"/>
    <property type="evidence" value="ECO:0007669"/>
    <property type="project" value="InterPro"/>
</dbReference>
<evidence type="ECO:0000256" key="2">
    <source>
        <dbReference type="ARBA" id="ARBA00010446"/>
    </source>
</evidence>
<evidence type="ECO:0000256" key="3">
    <source>
        <dbReference type="ARBA" id="ARBA00022512"/>
    </source>
</evidence>
<organism evidence="8 9">
    <name type="scientific">Macrolepiota fuliginosa MF-IS2</name>
    <dbReference type="NCBI Taxonomy" id="1400762"/>
    <lineage>
        <taxon>Eukaryota</taxon>
        <taxon>Fungi</taxon>
        <taxon>Dikarya</taxon>
        <taxon>Basidiomycota</taxon>
        <taxon>Agaricomycotina</taxon>
        <taxon>Agaricomycetes</taxon>
        <taxon>Agaricomycetidae</taxon>
        <taxon>Agaricales</taxon>
        <taxon>Agaricineae</taxon>
        <taxon>Agaricaceae</taxon>
        <taxon>Macrolepiota</taxon>
    </lineage>
</organism>
<keyword evidence="9" id="KW-1185">Reference proteome</keyword>
<dbReference type="InterPro" id="IPR019778">
    <property type="entry name" value="Class_I_Hydrophobin_CS"/>
</dbReference>
<dbReference type="OrthoDB" id="4225815at2759"/>
<dbReference type="Proteomes" id="UP000807342">
    <property type="component" value="Unassembled WGS sequence"/>
</dbReference>
<evidence type="ECO:0000256" key="4">
    <source>
        <dbReference type="ARBA" id="ARBA00022525"/>
    </source>
</evidence>
<reference evidence="8" key="1">
    <citation type="submission" date="2020-11" db="EMBL/GenBank/DDBJ databases">
        <authorList>
            <consortium name="DOE Joint Genome Institute"/>
            <person name="Ahrendt S."/>
            <person name="Riley R."/>
            <person name="Andreopoulos W."/>
            <person name="Labutti K."/>
            <person name="Pangilinan J."/>
            <person name="Ruiz-Duenas F.J."/>
            <person name="Barrasa J.M."/>
            <person name="Sanchez-Garcia M."/>
            <person name="Camarero S."/>
            <person name="Miyauchi S."/>
            <person name="Serrano A."/>
            <person name="Linde D."/>
            <person name="Babiker R."/>
            <person name="Drula E."/>
            <person name="Ayuso-Fernandez I."/>
            <person name="Pacheco R."/>
            <person name="Padilla G."/>
            <person name="Ferreira P."/>
            <person name="Barriuso J."/>
            <person name="Kellner H."/>
            <person name="Castanera R."/>
            <person name="Alfaro M."/>
            <person name="Ramirez L."/>
            <person name="Pisabarro A.G."/>
            <person name="Kuo A."/>
            <person name="Tritt A."/>
            <person name="Lipzen A."/>
            <person name="He G."/>
            <person name="Yan M."/>
            <person name="Ng V."/>
            <person name="Cullen D."/>
            <person name="Martin F."/>
            <person name="Rosso M.-N."/>
            <person name="Henrissat B."/>
            <person name="Hibbett D."/>
            <person name="Martinez A.T."/>
            <person name="Grigoriev I.V."/>
        </authorList>
    </citation>
    <scope>NUCLEOTIDE SEQUENCE</scope>
    <source>
        <strain evidence="8">MF-IS2</strain>
    </source>
</reference>
<dbReference type="Pfam" id="PF01185">
    <property type="entry name" value="Hydrophobin"/>
    <property type="match status" value="1"/>
</dbReference>
<feature type="signal peptide" evidence="7">
    <location>
        <begin position="1"/>
        <end position="25"/>
    </location>
</feature>
<evidence type="ECO:0000256" key="6">
    <source>
        <dbReference type="ARBA" id="ARBA00023157"/>
    </source>
</evidence>
<keyword evidence="3 7" id="KW-0134">Cell wall</keyword>
<evidence type="ECO:0000313" key="9">
    <source>
        <dbReference type="Proteomes" id="UP000807342"/>
    </source>
</evidence>
<evidence type="ECO:0000256" key="1">
    <source>
        <dbReference type="ARBA" id="ARBA00004191"/>
    </source>
</evidence>
<comment type="subcellular location">
    <subcellularLocation>
        <location evidence="1 7">Secreted</location>
        <location evidence="1 7">Cell wall</location>
    </subcellularLocation>
</comment>
<dbReference type="PROSITE" id="PS00956">
    <property type="entry name" value="HYDROPHOBIN"/>
    <property type="match status" value="1"/>
</dbReference>
<keyword evidence="4 7" id="KW-0964">Secreted</keyword>
<name>A0A9P5XGK7_9AGAR</name>
<dbReference type="SMART" id="SM00075">
    <property type="entry name" value="HYDRO"/>
    <property type="match status" value="1"/>
</dbReference>
<dbReference type="GO" id="GO:0009277">
    <property type="term" value="C:fungal-type cell wall"/>
    <property type="evidence" value="ECO:0007669"/>
    <property type="project" value="InterPro"/>
</dbReference>
<feature type="chain" id="PRO_5040544683" description="Hydrophobin" evidence="7">
    <location>
        <begin position="26"/>
        <end position="114"/>
    </location>
</feature>
<dbReference type="EMBL" id="MU151118">
    <property type="protein sequence ID" value="KAF9449847.1"/>
    <property type="molecule type" value="Genomic_DNA"/>
</dbReference>
<protein>
    <recommendedName>
        <fullName evidence="7">Hydrophobin</fullName>
    </recommendedName>
</protein>
<dbReference type="AlphaFoldDB" id="A0A9P5XGK7"/>
<keyword evidence="5 7" id="KW-0732">Signal</keyword>
<comment type="similarity">
    <text evidence="2 7">Belongs to the fungal hydrophobin family.</text>
</comment>
<sequence length="114" mass="11505">MAFKFSEIVTITLVALVAIAPGIEANPHCNTGPIQCCNQVFSSKDHQAQTLLAHNGIGLDALAGVTGMVGAQCTPLTAIGVGSGSHCSGQTVCCQKNNWNGVVAVGCNPINVGA</sequence>
<comment type="caution">
    <text evidence="8">The sequence shown here is derived from an EMBL/GenBank/DDBJ whole genome shotgun (WGS) entry which is preliminary data.</text>
</comment>
<proteinExistence type="inferred from homology"/>
<gene>
    <name evidence="8" type="ORF">P691DRAFT_774376</name>
</gene>
<dbReference type="CDD" id="cd23507">
    <property type="entry name" value="hydrophobin_I"/>
    <property type="match status" value="1"/>
</dbReference>
<evidence type="ECO:0000256" key="7">
    <source>
        <dbReference type="RuleBase" id="RU365009"/>
    </source>
</evidence>
<evidence type="ECO:0000256" key="5">
    <source>
        <dbReference type="ARBA" id="ARBA00022729"/>
    </source>
</evidence>